<feature type="transmembrane region" description="Helical" evidence="6">
    <location>
        <begin position="212"/>
        <end position="234"/>
    </location>
</feature>
<evidence type="ECO:0000256" key="4">
    <source>
        <dbReference type="ARBA" id="ARBA00023136"/>
    </source>
</evidence>
<organism evidence="7 8">
    <name type="scientific">Russula ochroleuca</name>
    <dbReference type="NCBI Taxonomy" id="152965"/>
    <lineage>
        <taxon>Eukaryota</taxon>
        <taxon>Fungi</taxon>
        <taxon>Dikarya</taxon>
        <taxon>Basidiomycota</taxon>
        <taxon>Agaricomycotina</taxon>
        <taxon>Agaricomycetes</taxon>
        <taxon>Russulales</taxon>
        <taxon>Russulaceae</taxon>
        <taxon>Russula</taxon>
    </lineage>
</organism>
<evidence type="ECO:0000256" key="1">
    <source>
        <dbReference type="ARBA" id="ARBA00004141"/>
    </source>
</evidence>
<dbReference type="InterPro" id="IPR005178">
    <property type="entry name" value="Ostalpha/TMEM184C"/>
</dbReference>
<feature type="region of interest" description="Disordered" evidence="5">
    <location>
        <begin position="443"/>
        <end position="546"/>
    </location>
</feature>
<feature type="compositionally biased region" description="Basic and acidic residues" evidence="5">
    <location>
        <begin position="699"/>
        <end position="714"/>
    </location>
</feature>
<feature type="compositionally biased region" description="Polar residues" evidence="5">
    <location>
        <begin position="526"/>
        <end position="537"/>
    </location>
</feature>
<dbReference type="OrthoDB" id="5348404at2759"/>
<evidence type="ECO:0000256" key="3">
    <source>
        <dbReference type="ARBA" id="ARBA00022989"/>
    </source>
</evidence>
<comment type="caution">
    <text evidence="7">The sequence shown here is derived from an EMBL/GenBank/DDBJ whole genome shotgun (WGS) entry which is preliminary data.</text>
</comment>
<feature type="transmembrane region" description="Helical" evidence="6">
    <location>
        <begin position="32"/>
        <end position="52"/>
    </location>
</feature>
<proteinExistence type="predicted"/>
<keyword evidence="4 6" id="KW-0472">Membrane</keyword>
<reference evidence="7" key="2">
    <citation type="journal article" date="2020" name="Nat. Commun.">
        <title>Large-scale genome sequencing of mycorrhizal fungi provides insights into the early evolution of symbiotic traits.</title>
        <authorList>
            <person name="Miyauchi S."/>
            <person name="Kiss E."/>
            <person name="Kuo A."/>
            <person name="Drula E."/>
            <person name="Kohler A."/>
            <person name="Sanchez-Garcia M."/>
            <person name="Morin E."/>
            <person name="Andreopoulos B."/>
            <person name="Barry K.W."/>
            <person name="Bonito G."/>
            <person name="Buee M."/>
            <person name="Carver A."/>
            <person name="Chen C."/>
            <person name="Cichocki N."/>
            <person name="Clum A."/>
            <person name="Culley D."/>
            <person name="Crous P.W."/>
            <person name="Fauchery L."/>
            <person name="Girlanda M."/>
            <person name="Hayes R.D."/>
            <person name="Keri Z."/>
            <person name="LaButti K."/>
            <person name="Lipzen A."/>
            <person name="Lombard V."/>
            <person name="Magnuson J."/>
            <person name="Maillard F."/>
            <person name="Murat C."/>
            <person name="Nolan M."/>
            <person name="Ohm R.A."/>
            <person name="Pangilinan J."/>
            <person name="Pereira M.F."/>
            <person name="Perotto S."/>
            <person name="Peter M."/>
            <person name="Pfister S."/>
            <person name="Riley R."/>
            <person name="Sitrit Y."/>
            <person name="Stielow J.B."/>
            <person name="Szollosi G."/>
            <person name="Zifcakova L."/>
            <person name="Stursova M."/>
            <person name="Spatafora J.W."/>
            <person name="Tedersoo L."/>
            <person name="Vaario L.M."/>
            <person name="Yamada A."/>
            <person name="Yan M."/>
            <person name="Wang P."/>
            <person name="Xu J."/>
            <person name="Bruns T."/>
            <person name="Baldrian P."/>
            <person name="Vilgalys R."/>
            <person name="Dunand C."/>
            <person name="Henrissat B."/>
            <person name="Grigoriev I.V."/>
            <person name="Hibbett D."/>
            <person name="Nagy L.G."/>
            <person name="Martin F.M."/>
        </authorList>
    </citation>
    <scope>NUCLEOTIDE SEQUENCE</scope>
    <source>
        <strain evidence="7">Prilba</strain>
    </source>
</reference>
<feature type="transmembrane region" description="Helical" evidence="6">
    <location>
        <begin position="177"/>
        <end position="200"/>
    </location>
</feature>
<evidence type="ECO:0000313" key="8">
    <source>
        <dbReference type="Proteomes" id="UP000759537"/>
    </source>
</evidence>
<accession>A0A9P5TBS5</accession>
<reference evidence="7" key="1">
    <citation type="submission" date="2019-10" db="EMBL/GenBank/DDBJ databases">
        <authorList>
            <consortium name="DOE Joint Genome Institute"/>
            <person name="Kuo A."/>
            <person name="Miyauchi S."/>
            <person name="Kiss E."/>
            <person name="Drula E."/>
            <person name="Kohler A."/>
            <person name="Sanchez-Garcia M."/>
            <person name="Andreopoulos B."/>
            <person name="Barry K.W."/>
            <person name="Bonito G."/>
            <person name="Buee M."/>
            <person name="Carver A."/>
            <person name="Chen C."/>
            <person name="Cichocki N."/>
            <person name="Clum A."/>
            <person name="Culley D."/>
            <person name="Crous P.W."/>
            <person name="Fauchery L."/>
            <person name="Girlanda M."/>
            <person name="Hayes R."/>
            <person name="Keri Z."/>
            <person name="LaButti K."/>
            <person name="Lipzen A."/>
            <person name="Lombard V."/>
            <person name="Magnuson J."/>
            <person name="Maillard F."/>
            <person name="Morin E."/>
            <person name="Murat C."/>
            <person name="Nolan M."/>
            <person name="Ohm R."/>
            <person name="Pangilinan J."/>
            <person name="Pereira M."/>
            <person name="Perotto S."/>
            <person name="Peter M."/>
            <person name="Riley R."/>
            <person name="Sitrit Y."/>
            <person name="Stielow B."/>
            <person name="Szollosi G."/>
            <person name="Zifcakova L."/>
            <person name="Stursova M."/>
            <person name="Spatafora J.W."/>
            <person name="Tedersoo L."/>
            <person name="Vaario L.-M."/>
            <person name="Yamada A."/>
            <person name="Yan M."/>
            <person name="Wang P."/>
            <person name="Xu J."/>
            <person name="Bruns T."/>
            <person name="Baldrian P."/>
            <person name="Vilgalys R."/>
            <person name="Henrissat B."/>
            <person name="Grigoriev I.V."/>
            <person name="Hibbett D."/>
            <person name="Nagy L.G."/>
            <person name="Martin F.M."/>
        </authorList>
    </citation>
    <scope>NUCLEOTIDE SEQUENCE</scope>
    <source>
        <strain evidence="7">Prilba</strain>
    </source>
</reference>
<protein>
    <submittedName>
        <fullName evidence="7">Organic solute transporter Ostalpha-domain-containing protein</fullName>
    </submittedName>
</protein>
<dbReference type="GO" id="GO:0016020">
    <property type="term" value="C:membrane"/>
    <property type="evidence" value="ECO:0007669"/>
    <property type="project" value="UniProtKB-SubCell"/>
</dbReference>
<keyword evidence="2 6" id="KW-0812">Transmembrane</keyword>
<evidence type="ECO:0000256" key="5">
    <source>
        <dbReference type="SAM" id="MobiDB-lite"/>
    </source>
</evidence>
<dbReference type="PANTHER" id="PTHR23423">
    <property type="entry name" value="ORGANIC SOLUTE TRANSPORTER-RELATED"/>
    <property type="match status" value="1"/>
</dbReference>
<feature type="region of interest" description="Disordered" evidence="5">
    <location>
        <begin position="651"/>
        <end position="717"/>
    </location>
</feature>
<dbReference type="Proteomes" id="UP000759537">
    <property type="component" value="Unassembled WGS sequence"/>
</dbReference>
<gene>
    <name evidence="7" type="ORF">DFH94DRAFT_720982</name>
</gene>
<feature type="region of interest" description="Disordered" evidence="5">
    <location>
        <begin position="773"/>
        <end position="833"/>
    </location>
</feature>
<evidence type="ECO:0000256" key="6">
    <source>
        <dbReference type="SAM" id="Phobius"/>
    </source>
</evidence>
<feature type="compositionally biased region" description="Low complexity" evidence="5">
    <location>
        <begin position="792"/>
        <end position="803"/>
    </location>
</feature>
<comment type="subcellular location">
    <subcellularLocation>
        <location evidence="1">Membrane</location>
        <topology evidence="1">Multi-pass membrane protein</topology>
    </subcellularLocation>
</comment>
<sequence>MSNNATCFTPKAPQKGPSLFQHGHVVFQAHDVGWLITGVFTIVATVVSFWLINKHLQWYTNKREQRYIIRLLLMVPIYSWISLASYLFWDNATPLLLIRDAYEAIILTAFFYLLLTYLSPDPEVQKAIFRKRGLSREADAARRRRGLPRRKWVFPLGFVRWKPQDGLFFLQLMKWGVLQYCVIRPTTTLAAVILNHIGLYCESSWSPAWGHIYISSLIAISVTIAMYCLLQLYLCVATELAPHHPVLKIFSIKAVVFLTFWQSTFLSLLSMAGVVKDTPYMTAEDINIGWGAILETFEMSVFAFVHIKAFSYKPYRPLTPNAKQTPRLRSFSHVMDFRETFRELYASLVYMWCRMRGVETDPLARRIAVLENVFDKSRSEKRRGCSGEAKELVVRVDKTIDVTVAVDGEQQWLGVGDDYGYGLSRRERSEALVIQFEKELDKRGYGRSNPDPDVNLRQSLTHEHRHRSWRRSPYERVGQRDPDQEVPHTSSSSPKRKSRSQRNSRNAEKSVRVYDDQPPPSILRTYRNNRTASQTLPSGAKEPELSQNQMIPGLPMRDRYPLSPVNANIVRSDTVLARLFSLRSDGDHTSLSGGASVVPPSSPSHRTHLPFNAAPTVLPQNIDARRPVEVATWHPGSPNTNDVQELHAESTVHPISPPPVRQRQVQPDRSGPELPPPPPPKDPRRSLHRPVPAQNPVSKPERIITSSRREERSHYVGPLANVRELPVPQTPFAVTHRLPMPRMHAAAFSGDRAPSPRSRAYVKVGVPTHTFSPEPTHWLRSKGTPRTGGGMSPLPSRLSSFPLNYGKLYSLPDARSPPTAPRADQTLLRLRDS</sequence>
<dbReference type="SMART" id="SM01417">
    <property type="entry name" value="Solute_trans_a"/>
    <property type="match status" value="1"/>
</dbReference>
<keyword evidence="8" id="KW-1185">Reference proteome</keyword>
<feature type="compositionally biased region" description="Basic and acidic residues" evidence="5">
    <location>
        <begin position="472"/>
        <end position="486"/>
    </location>
</feature>
<feature type="compositionally biased region" description="Basic and acidic residues" evidence="5">
    <location>
        <begin position="505"/>
        <end position="515"/>
    </location>
</feature>
<keyword evidence="3 6" id="KW-1133">Transmembrane helix</keyword>
<feature type="transmembrane region" description="Helical" evidence="6">
    <location>
        <begin position="67"/>
        <end position="89"/>
    </location>
</feature>
<dbReference type="AlphaFoldDB" id="A0A9P5TBS5"/>
<dbReference type="Pfam" id="PF03619">
    <property type="entry name" value="Solute_trans_a"/>
    <property type="match status" value="1"/>
</dbReference>
<feature type="transmembrane region" description="Helical" evidence="6">
    <location>
        <begin position="255"/>
        <end position="275"/>
    </location>
</feature>
<name>A0A9P5TBS5_9AGAM</name>
<evidence type="ECO:0000313" key="7">
    <source>
        <dbReference type="EMBL" id="KAF8483336.1"/>
    </source>
</evidence>
<evidence type="ECO:0000256" key="2">
    <source>
        <dbReference type="ARBA" id="ARBA00022692"/>
    </source>
</evidence>
<dbReference type="EMBL" id="WHVB01000004">
    <property type="protein sequence ID" value="KAF8483336.1"/>
    <property type="molecule type" value="Genomic_DNA"/>
</dbReference>
<feature type="transmembrane region" description="Helical" evidence="6">
    <location>
        <begin position="101"/>
        <end position="120"/>
    </location>
</feature>